<accession>A0A6M1RNJ1</accession>
<proteinExistence type="predicted"/>
<dbReference type="RefSeq" id="WP_165106960.1">
    <property type="nucleotide sequence ID" value="NZ_JAAKYA010000045.1"/>
</dbReference>
<name>A0A6M1RNJ1_9BACT</name>
<evidence type="ECO:0000256" key="2">
    <source>
        <dbReference type="ARBA" id="ARBA00022475"/>
    </source>
</evidence>
<dbReference type="InterPro" id="IPR003339">
    <property type="entry name" value="ABC/ECF_trnsptr_transmembrane"/>
</dbReference>
<keyword evidence="4 6" id="KW-1133">Transmembrane helix</keyword>
<evidence type="ECO:0000256" key="1">
    <source>
        <dbReference type="ARBA" id="ARBA00004141"/>
    </source>
</evidence>
<evidence type="ECO:0000256" key="4">
    <source>
        <dbReference type="ARBA" id="ARBA00022989"/>
    </source>
</evidence>
<dbReference type="PANTHER" id="PTHR34857:SF2">
    <property type="entry name" value="SLL0384 PROTEIN"/>
    <property type="match status" value="1"/>
</dbReference>
<dbReference type="GO" id="GO:0005886">
    <property type="term" value="C:plasma membrane"/>
    <property type="evidence" value="ECO:0007669"/>
    <property type="project" value="UniProtKB-ARBA"/>
</dbReference>
<dbReference type="InterPro" id="IPR051611">
    <property type="entry name" value="ECF_transporter_component"/>
</dbReference>
<organism evidence="7 8">
    <name type="scientific">Limisphaera ngatamarikiensis</name>
    <dbReference type="NCBI Taxonomy" id="1324935"/>
    <lineage>
        <taxon>Bacteria</taxon>
        <taxon>Pseudomonadati</taxon>
        <taxon>Verrucomicrobiota</taxon>
        <taxon>Verrucomicrobiia</taxon>
        <taxon>Limisphaerales</taxon>
        <taxon>Limisphaeraceae</taxon>
        <taxon>Limisphaera</taxon>
    </lineage>
</organism>
<evidence type="ECO:0000313" key="7">
    <source>
        <dbReference type="EMBL" id="NGO39129.1"/>
    </source>
</evidence>
<comment type="subcellular location">
    <subcellularLocation>
        <location evidence="1">Membrane</location>
        <topology evidence="1">Multi-pass membrane protein</topology>
    </subcellularLocation>
</comment>
<feature type="transmembrane region" description="Helical" evidence="6">
    <location>
        <begin position="47"/>
        <end position="68"/>
    </location>
</feature>
<keyword evidence="3 6" id="KW-0812">Transmembrane</keyword>
<evidence type="ECO:0000256" key="5">
    <source>
        <dbReference type="ARBA" id="ARBA00023136"/>
    </source>
</evidence>
<dbReference type="AlphaFoldDB" id="A0A6M1RNJ1"/>
<keyword evidence="2" id="KW-1003">Cell membrane</keyword>
<keyword evidence="8" id="KW-1185">Reference proteome</keyword>
<evidence type="ECO:0000256" key="6">
    <source>
        <dbReference type="SAM" id="Phobius"/>
    </source>
</evidence>
<keyword evidence="5 6" id="KW-0472">Membrane</keyword>
<reference evidence="7 8" key="1">
    <citation type="submission" date="2020-02" db="EMBL/GenBank/DDBJ databases">
        <title>Draft genome sequence of Limisphaera ngatamarikiensis NGM72.4T, a thermophilic Verrucomicrobia grouped in subdivision 3.</title>
        <authorList>
            <person name="Carere C.R."/>
            <person name="Steen J."/>
            <person name="Hugenholtz P."/>
            <person name="Stott M.B."/>
        </authorList>
    </citation>
    <scope>NUCLEOTIDE SEQUENCE [LARGE SCALE GENOMIC DNA]</scope>
    <source>
        <strain evidence="7 8">NGM72.4</strain>
    </source>
</reference>
<comment type="caution">
    <text evidence="7">The sequence shown here is derived from an EMBL/GenBank/DDBJ whole genome shotgun (WGS) entry which is preliminary data.</text>
</comment>
<dbReference type="EMBL" id="JAAKYA010000045">
    <property type="protein sequence ID" value="NGO39129.1"/>
    <property type="molecule type" value="Genomic_DNA"/>
</dbReference>
<dbReference type="Proteomes" id="UP000477311">
    <property type="component" value="Unassembled WGS sequence"/>
</dbReference>
<dbReference type="Pfam" id="PF02361">
    <property type="entry name" value="CbiQ"/>
    <property type="match status" value="1"/>
</dbReference>
<dbReference type="CDD" id="cd16914">
    <property type="entry name" value="EcfT"/>
    <property type="match status" value="1"/>
</dbReference>
<dbReference type="PANTHER" id="PTHR34857">
    <property type="entry name" value="SLL0384 PROTEIN"/>
    <property type="match status" value="1"/>
</dbReference>
<protein>
    <recommendedName>
        <fullName evidence="9">Cobalt ECF transporter T component CbiQ</fullName>
    </recommendedName>
</protein>
<feature type="transmembrane region" description="Helical" evidence="6">
    <location>
        <begin position="75"/>
        <end position="92"/>
    </location>
</feature>
<evidence type="ECO:0008006" key="9">
    <source>
        <dbReference type="Google" id="ProtNLM"/>
    </source>
</evidence>
<evidence type="ECO:0000256" key="3">
    <source>
        <dbReference type="ARBA" id="ARBA00022692"/>
    </source>
</evidence>
<evidence type="ECO:0000313" key="8">
    <source>
        <dbReference type="Proteomes" id="UP000477311"/>
    </source>
</evidence>
<sequence length="207" mass="23385">MTSHLPLSSDHWHPPRPSPVHRWPAEWKLLGTAILLLGTALQPGLNLAWFAPVWAGLIAVACLGKIPFTFILRRVLWLSPLIAGVALAAAWRPSNHPGWQILTIKSVTSLCAVILMANTTPFPHVLRVLKRLRTPHLLVTTIALLHRYLFVLASETERMQRARAARTFQPRPDRLWQLQASVIARLFIRASERATRIYQAMLARGWS</sequence>
<gene>
    <name evidence="7" type="ORF">G4L39_06915</name>
</gene>